<dbReference type="SMART" id="SM00233">
    <property type="entry name" value="PH"/>
    <property type="match status" value="1"/>
</dbReference>
<dbReference type="Gene3D" id="2.30.29.30">
    <property type="entry name" value="Pleckstrin-homology domain (PH domain)/Phosphotyrosine-binding domain (PTB)"/>
    <property type="match status" value="1"/>
</dbReference>
<dbReference type="PROSITE" id="PS50003">
    <property type="entry name" value="PH_DOMAIN"/>
    <property type="match status" value="1"/>
</dbReference>
<gene>
    <name evidence="4" type="ORF">BCR36DRAFT_397414</name>
</gene>
<dbReference type="OrthoDB" id="43122at2759"/>
<evidence type="ECO:0008006" key="6">
    <source>
        <dbReference type="Google" id="ProtNLM"/>
    </source>
</evidence>
<dbReference type="STRING" id="1754191.A0A1Y1VAY8"/>
<dbReference type="PANTHER" id="PTHR38700">
    <property type="entry name" value="YALI0E22418P"/>
    <property type="match status" value="1"/>
</dbReference>
<proteinExistence type="predicted"/>
<evidence type="ECO:0000313" key="5">
    <source>
        <dbReference type="Proteomes" id="UP000193719"/>
    </source>
</evidence>
<feature type="compositionally biased region" description="Low complexity" evidence="1">
    <location>
        <begin position="198"/>
        <end position="210"/>
    </location>
</feature>
<dbReference type="AlphaFoldDB" id="A0A1Y1VAY8"/>
<dbReference type="Pfam" id="PF21989">
    <property type="entry name" value="RA_2"/>
    <property type="match status" value="1"/>
</dbReference>
<dbReference type="Proteomes" id="UP000193719">
    <property type="component" value="Unassembled WGS sequence"/>
</dbReference>
<dbReference type="InterPro" id="IPR011993">
    <property type="entry name" value="PH-like_dom_sf"/>
</dbReference>
<dbReference type="PROSITE" id="PS50200">
    <property type="entry name" value="RA"/>
    <property type="match status" value="1"/>
</dbReference>
<dbReference type="InterPro" id="IPR029071">
    <property type="entry name" value="Ubiquitin-like_domsf"/>
</dbReference>
<name>A0A1Y1VAY8_9FUNG</name>
<feature type="domain" description="PH" evidence="2">
    <location>
        <begin position="79"/>
        <end position="185"/>
    </location>
</feature>
<dbReference type="SUPFAM" id="SSF50729">
    <property type="entry name" value="PH domain-like"/>
    <property type="match status" value="1"/>
</dbReference>
<dbReference type="Pfam" id="PF00169">
    <property type="entry name" value="PH"/>
    <property type="match status" value="1"/>
</dbReference>
<dbReference type="Gene3D" id="3.10.20.90">
    <property type="entry name" value="Phosphatidylinositol 3-kinase Catalytic Subunit, Chain A, domain 1"/>
    <property type="match status" value="1"/>
</dbReference>
<feature type="region of interest" description="Disordered" evidence="1">
    <location>
        <begin position="192"/>
        <end position="217"/>
    </location>
</feature>
<dbReference type="InterPro" id="IPR000159">
    <property type="entry name" value="RA_dom"/>
</dbReference>
<dbReference type="EMBL" id="MCFH01000020">
    <property type="protein sequence ID" value="ORX50728.1"/>
    <property type="molecule type" value="Genomic_DNA"/>
</dbReference>
<feature type="compositionally biased region" description="Polar residues" evidence="1">
    <location>
        <begin position="298"/>
        <end position="319"/>
    </location>
</feature>
<feature type="domain" description="Ras-associating" evidence="3">
    <location>
        <begin position="1"/>
        <end position="66"/>
    </location>
</feature>
<reference evidence="4 5" key="2">
    <citation type="submission" date="2016-08" db="EMBL/GenBank/DDBJ databases">
        <title>Pervasive Adenine N6-methylation of Active Genes in Fungi.</title>
        <authorList>
            <consortium name="DOE Joint Genome Institute"/>
            <person name="Mondo S.J."/>
            <person name="Dannebaum R.O."/>
            <person name="Kuo R.C."/>
            <person name="Labutti K."/>
            <person name="Haridas S."/>
            <person name="Kuo A."/>
            <person name="Salamov A."/>
            <person name="Ahrendt S.R."/>
            <person name="Lipzen A."/>
            <person name="Sullivan W."/>
            <person name="Andreopoulos W.B."/>
            <person name="Clum A."/>
            <person name="Lindquist E."/>
            <person name="Daum C."/>
            <person name="Ramamoorthy G.K."/>
            <person name="Gryganskyi A."/>
            <person name="Culley D."/>
            <person name="Magnuson J.K."/>
            <person name="James T.Y."/>
            <person name="O'Malley M.A."/>
            <person name="Stajich J.E."/>
            <person name="Spatafora J.W."/>
            <person name="Visel A."/>
            <person name="Grigoriev I.V."/>
        </authorList>
    </citation>
    <scope>NUCLEOTIDE SEQUENCE [LARGE SCALE GENOMIC DNA]</scope>
    <source>
        <strain evidence="5">finn</strain>
    </source>
</reference>
<dbReference type="PANTHER" id="PTHR38700:SF1">
    <property type="entry name" value="PH DOMAIN-CONTAINING PROTEIN"/>
    <property type="match status" value="1"/>
</dbReference>
<evidence type="ECO:0000259" key="2">
    <source>
        <dbReference type="PROSITE" id="PS50003"/>
    </source>
</evidence>
<reference evidence="4 5" key="1">
    <citation type="submission" date="2016-08" db="EMBL/GenBank/DDBJ databases">
        <title>Genomes of anaerobic fungi encode conserved fungal cellulosomes for biomass hydrolysis.</title>
        <authorList>
            <consortium name="DOE Joint Genome Institute"/>
            <person name="Haitjema C.H."/>
            <person name="Gilmore S.P."/>
            <person name="Henske J.K."/>
            <person name="Solomon K.V."/>
            <person name="De Groot R."/>
            <person name="Kuo A."/>
            <person name="Mondo S.J."/>
            <person name="Salamov A.A."/>
            <person name="Labutti K."/>
            <person name="Zhao Z."/>
            <person name="Chiniquy J."/>
            <person name="Barry K."/>
            <person name="Brewer H.M."/>
            <person name="Purvine S.O."/>
            <person name="Wright A.T."/>
            <person name="Boxma B."/>
            <person name="Van Alen T."/>
            <person name="Hackstein J.H."/>
            <person name="Baker S.E."/>
            <person name="Grigoriev I.V."/>
            <person name="O'Malley M.A."/>
        </authorList>
    </citation>
    <scope>NUCLEOTIDE SEQUENCE [LARGE SCALE GENOMIC DNA]</scope>
    <source>
        <strain evidence="5">finn</strain>
    </source>
</reference>
<dbReference type="SUPFAM" id="SSF54236">
    <property type="entry name" value="Ubiquitin-like"/>
    <property type="match status" value="1"/>
</dbReference>
<evidence type="ECO:0000259" key="3">
    <source>
        <dbReference type="PROSITE" id="PS50200"/>
    </source>
</evidence>
<comment type="caution">
    <text evidence="4">The sequence shown here is derived from an EMBL/GenBank/DDBJ whole genome shotgun (WGS) entry which is preliminary data.</text>
</comment>
<organism evidence="4 5">
    <name type="scientific">Piromyces finnis</name>
    <dbReference type="NCBI Taxonomy" id="1754191"/>
    <lineage>
        <taxon>Eukaryota</taxon>
        <taxon>Fungi</taxon>
        <taxon>Fungi incertae sedis</taxon>
        <taxon>Chytridiomycota</taxon>
        <taxon>Chytridiomycota incertae sedis</taxon>
        <taxon>Neocallimastigomycetes</taxon>
        <taxon>Neocallimastigales</taxon>
        <taxon>Neocallimastigaceae</taxon>
        <taxon>Piromyces</taxon>
    </lineage>
</organism>
<dbReference type="InterPro" id="IPR001849">
    <property type="entry name" value="PH_domain"/>
</dbReference>
<protein>
    <recommendedName>
        <fullName evidence="6">PH domain-containing protein</fullName>
    </recommendedName>
</protein>
<dbReference type="GO" id="GO:0007165">
    <property type="term" value="P:signal transduction"/>
    <property type="evidence" value="ECO:0007669"/>
    <property type="project" value="InterPro"/>
</dbReference>
<evidence type="ECO:0000313" key="4">
    <source>
        <dbReference type="EMBL" id="ORX50728.1"/>
    </source>
</evidence>
<keyword evidence="5" id="KW-1185">Reference proteome</keyword>
<accession>A0A1Y1VAY8</accession>
<sequence length="363" mass="41653">MTVKEVIKDIIRRRNIMDSPEWTLFELCNDFGVERPLKEWEIVTDIITSWDIQRTKNALIIKQYNYYESLLASSAVGRFPSIRGKIYMETKPGKYNKRQFELRPNGLFYYKKKNNQETLLVNLASYDVYTLLVQMPNAPTDFAFAIKSTDPIHFFEDKKKYIYYLYATDVNSLFDWVMSIRQGKTEKYVLEQHEKENSSPGTGISSSRSPNVAVPKVNAYRGQQTLLEDRQRIKAMEIQKSKKLQKEANGPLVQIDSNSAARHKSISRKSTGSTGLKPSLSGRRKEKSGPLINLDGIQVSNSRKAAQTAMQTPLSSNSRRGPKPLVDISDAKNCHYCGCSENKYDPWKQNVCANCHHDHRSYQ</sequence>
<evidence type="ECO:0000256" key="1">
    <source>
        <dbReference type="SAM" id="MobiDB-lite"/>
    </source>
</evidence>
<feature type="region of interest" description="Disordered" evidence="1">
    <location>
        <begin position="240"/>
        <end position="324"/>
    </location>
</feature>